<dbReference type="GO" id="GO:1904680">
    <property type="term" value="F:peptide transmembrane transporter activity"/>
    <property type="evidence" value="ECO:0007669"/>
    <property type="project" value="TreeGrafter"/>
</dbReference>
<dbReference type="GO" id="GO:0015833">
    <property type="term" value="P:peptide transport"/>
    <property type="evidence" value="ECO:0007669"/>
    <property type="project" value="TreeGrafter"/>
</dbReference>
<evidence type="ECO:0000313" key="6">
    <source>
        <dbReference type="Proteomes" id="UP000432089"/>
    </source>
</evidence>
<dbReference type="Proteomes" id="UP000432089">
    <property type="component" value="Unassembled WGS sequence"/>
</dbReference>
<keyword evidence="3" id="KW-0732">Signal</keyword>
<comment type="subcellular location">
    <subcellularLocation>
        <location evidence="1">Periplasm</location>
    </subcellularLocation>
</comment>
<accession>A0A7V7TV73</accession>
<dbReference type="InterPro" id="IPR039424">
    <property type="entry name" value="SBP_5"/>
</dbReference>
<dbReference type="Pfam" id="PF00496">
    <property type="entry name" value="SBP_bac_5"/>
    <property type="match status" value="1"/>
</dbReference>
<dbReference type="EMBL" id="VZDO01000015">
    <property type="protein sequence ID" value="KAB0677692.1"/>
    <property type="molecule type" value="Genomic_DNA"/>
</dbReference>
<evidence type="ECO:0000256" key="3">
    <source>
        <dbReference type="SAM" id="SignalP"/>
    </source>
</evidence>
<dbReference type="SUPFAM" id="SSF53850">
    <property type="entry name" value="Periplasmic binding protein-like II"/>
    <property type="match status" value="1"/>
</dbReference>
<gene>
    <name evidence="5" type="ORF">F6X38_17045</name>
</gene>
<dbReference type="Gene3D" id="3.10.105.10">
    <property type="entry name" value="Dipeptide-binding Protein, Domain 3"/>
    <property type="match status" value="1"/>
</dbReference>
<keyword evidence="6" id="KW-1185">Reference proteome</keyword>
<protein>
    <submittedName>
        <fullName evidence="5">ABC transporter substrate-binding protein</fullName>
    </submittedName>
</protein>
<dbReference type="PANTHER" id="PTHR30290">
    <property type="entry name" value="PERIPLASMIC BINDING COMPONENT OF ABC TRANSPORTER"/>
    <property type="match status" value="1"/>
</dbReference>
<dbReference type="RefSeq" id="WP_150971733.1">
    <property type="nucleotide sequence ID" value="NZ_VZDO01000015.1"/>
</dbReference>
<feature type="signal peptide" evidence="3">
    <location>
        <begin position="1"/>
        <end position="24"/>
    </location>
</feature>
<feature type="domain" description="Solute-binding protein family 5" evidence="4">
    <location>
        <begin position="153"/>
        <end position="544"/>
    </location>
</feature>
<name>A0A7V7TV73_9HYPH</name>
<dbReference type="Gene3D" id="3.40.190.10">
    <property type="entry name" value="Periplasmic binding protein-like II"/>
    <property type="match status" value="1"/>
</dbReference>
<dbReference type="AlphaFoldDB" id="A0A7V7TV73"/>
<dbReference type="InterPro" id="IPR000914">
    <property type="entry name" value="SBP_5_dom"/>
</dbReference>
<comment type="similarity">
    <text evidence="2">Belongs to the bacterial solute-binding protein 5 family.</text>
</comment>
<sequence>MTRWLSTCAFAALSLAALTAGSGAQELKGPEPAPVGKSLQTEKGVKIDRARLARPEKLSAYREPEWVAKLAEAGKLPPLKDRLPETPLVIDTSSVEGAGEYGGVIRHVSGARPQGWNWVAGNVMAWGGVEEIVSQCLVRTAPVWMLNPGDTEPLPQLATGWEWSEDGRSLTMHLLKGAKWSDGQPFSADDVMFLWEDNMNDPNVATWGRPGAYGEGTKLEKVDEATIRWTFSQAFPVTTLYQMGFQKMCPGPAHVLKPLHPKYNKDATYQSYADALSPDKTPWVTMGPWTVTDYRPNQIMVMRRNPYFYEVDDKGNQLPYLDEVQYKLSTWEDRTIQTVAGSADYANLEDPSLYLESMRQAQTPDFPTKVIWGPRSIDWSVLPNYSTVCGVRSDRDMAIRKLNRDGTFRRVVTQAIDKQALGQSLVRGPFAIPFAGGLHPESDFGSPDMTVFYPYDLPGAKAALARLGFADTNGDGIVNWPAGGPLAGQNLDVNLAYNTLYPTDTSLAQSLVTMLREVGINVVLQPNSTELVNLIDSCQWDWVIRRGDRFVQAPIMNLDALAPLAFNRPEWHRGTPEKPQELLPFETELVAIMRQIQSEPDSGKRNELLRAFNRKQTENVYQFGLVSVPAAILVNKRFRNVPPGTPVVAYGWGEDGSMRERLFVPRAEQGKVPELAAGTLPGIR</sequence>
<evidence type="ECO:0000256" key="1">
    <source>
        <dbReference type="ARBA" id="ARBA00004418"/>
    </source>
</evidence>
<feature type="chain" id="PRO_5031042563" evidence="3">
    <location>
        <begin position="25"/>
        <end position="684"/>
    </location>
</feature>
<evidence type="ECO:0000313" key="5">
    <source>
        <dbReference type="EMBL" id="KAB0677692.1"/>
    </source>
</evidence>
<dbReference type="PANTHER" id="PTHR30290:SF62">
    <property type="entry name" value="OLIGOPEPTIDE ABC TRANSPORTER, PERIPLASMIC OLIGOPEPTIDE-BINDING PROTEIN"/>
    <property type="match status" value="1"/>
</dbReference>
<reference evidence="5 6" key="1">
    <citation type="submission" date="2019-09" db="EMBL/GenBank/DDBJ databases">
        <title>YIM 132180 draft genome.</title>
        <authorList>
            <person name="Zhang K."/>
        </authorList>
    </citation>
    <scope>NUCLEOTIDE SEQUENCE [LARGE SCALE GENOMIC DNA]</scope>
    <source>
        <strain evidence="5 6">YIM 132180</strain>
    </source>
</reference>
<comment type="caution">
    <text evidence="5">The sequence shown here is derived from an EMBL/GenBank/DDBJ whole genome shotgun (WGS) entry which is preliminary data.</text>
</comment>
<evidence type="ECO:0000259" key="4">
    <source>
        <dbReference type="Pfam" id="PF00496"/>
    </source>
</evidence>
<evidence type="ECO:0000256" key="2">
    <source>
        <dbReference type="ARBA" id="ARBA00005695"/>
    </source>
</evidence>
<organism evidence="5 6">
    <name type="scientific">Plantimonas leprariae</name>
    <dbReference type="NCBI Taxonomy" id="2615207"/>
    <lineage>
        <taxon>Bacteria</taxon>
        <taxon>Pseudomonadati</taxon>
        <taxon>Pseudomonadota</taxon>
        <taxon>Alphaproteobacteria</taxon>
        <taxon>Hyphomicrobiales</taxon>
        <taxon>Aurantimonadaceae</taxon>
        <taxon>Plantimonas</taxon>
    </lineage>
</organism>
<proteinExistence type="inferred from homology"/>